<keyword evidence="7" id="KW-1278">Translocase</keyword>
<dbReference type="PRINTS" id="PR00119">
    <property type="entry name" value="CATATPASE"/>
</dbReference>
<reference evidence="12" key="1">
    <citation type="submission" date="2021-01" db="EMBL/GenBank/DDBJ databases">
        <authorList>
            <person name="Corre E."/>
            <person name="Pelletier E."/>
            <person name="Niang G."/>
            <person name="Scheremetjew M."/>
            <person name="Finn R."/>
            <person name="Kale V."/>
            <person name="Holt S."/>
            <person name="Cochrane G."/>
            <person name="Meng A."/>
            <person name="Brown T."/>
            <person name="Cohen L."/>
        </authorList>
    </citation>
    <scope>NUCLEOTIDE SEQUENCE</scope>
    <source>
        <strain evidence="12">GSO104</strain>
    </source>
</reference>
<keyword evidence="8 10" id="KW-1133">Transmembrane helix</keyword>
<evidence type="ECO:0000256" key="3">
    <source>
        <dbReference type="ARBA" id="ARBA00022692"/>
    </source>
</evidence>
<dbReference type="Pfam" id="PF00702">
    <property type="entry name" value="Hydrolase"/>
    <property type="match status" value="1"/>
</dbReference>
<proteinExistence type="inferred from homology"/>
<dbReference type="InterPro" id="IPR006121">
    <property type="entry name" value="HMA_dom"/>
</dbReference>
<feature type="transmembrane region" description="Helical" evidence="10">
    <location>
        <begin position="268"/>
        <end position="287"/>
    </location>
</feature>
<dbReference type="InterPro" id="IPR059000">
    <property type="entry name" value="ATPase_P-type_domA"/>
</dbReference>
<keyword evidence="3 10" id="KW-0812">Transmembrane</keyword>
<dbReference type="InterPro" id="IPR036163">
    <property type="entry name" value="HMA_dom_sf"/>
</dbReference>
<comment type="subcellular location">
    <subcellularLocation>
        <location evidence="1">Endomembrane system</location>
        <topology evidence="1">Multi-pass membrane protein</topology>
    </subcellularLocation>
    <subcellularLocation>
        <location evidence="10">Membrane</location>
    </subcellularLocation>
</comment>
<dbReference type="GO" id="GO:0043682">
    <property type="term" value="F:P-type divalent copper transporter activity"/>
    <property type="evidence" value="ECO:0007669"/>
    <property type="project" value="TreeGrafter"/>
</dbReference>
<feature type="transmembrane region" description="Helical" evidence="10">
    <location>
        <begin position="991"/>
        <end position="1013"/>
    </location>
</feature>
<dbReference type="InterPro" id="IPR044492">
    <property type="entry name" value="P_typ_ATPase_HD_dom"/>
</dbReference>
<dbReference type="Gene3D" id="3.40.50.1000">
    <property type="entry name" value="HAD superfamily/HAD-like"/>
    <property type="match status" value="1"/>
</dbReference>
<dbReference type="AlphaFoldDB" id="A0A7S4W0R0"/>
<dbReference type="InterPro" id="IPR027256">
    <property type="entry name" value="P-typ_ATPase_IB"/>
</dbReference>
<dbReference type="SFLD" id="SFLDS00003">
    <property type="entry name" value="Haloacid_Dehalogenase"/>
    <property type="match status" value="1"/>
</dbReference>
<dbReference type="FunFam" id="2.70.150.10:FF:000002">
    <property type="entry name" value="Copper-transporting ATPase 1, putative"/>
    <property type="match status" value="1"/>
</dbReference>
<dbReference type="Gene3D" id="2.70.150.10">
    <property type="entry name" value="Calcium-transporting ATPase, cytoplasmic transduction domain A"/>
    <property type="match status" value="1"/>
</dbReference>
<feature type="transmembrane region" description="Helical" evidence="10">
    <location>
        <begin position="560"/>
        <end position="580"/>
    </location>
</feature>
<evidence type="ECO:0000256" key="7">
    <source>
        <dbReference type="ARBA" id="ARBA00022967"/>
    </source>
</evidence>
<dbReference type="SUPFAM" id="SSF55008">
    <property type="entry name" value="HMA, heavy metal-associated domain"/>
    <property type="match status" value="2"/>
</dbReference>
<dbReference type="Gene3D" id="3.30.70.100">
    <property type="match status" value="2"/>
</dbReference>
<keyword evidence="5 10" id="KW-0547">Nucleotide-binding</keyword>
<dbReference type="InterPro" id="IPR018303">
    <property type="entry name" value="ATPase_P-typ_P_site"/>
</dbReference>
<keyword evidence="4 10" id="KW-0479">Metal-binding</keyword>
<evidence type="ECO:0000256" key="2">
    <source>
        <dbReference type="ARBA" id="ARBA00006024"/>
    </source>
</evidence>
<feature type="transmembrane region" description="Helical" evidence="10">
    <location>
        <begin position="299"/>
        <end position="316"/>
    </location>
</feature>
<dbReference type="SUPFAM" id="SSF56784">
    <property type="entry name" value="HAD-like"/>
    <property type="match status" value="1"/>
</dbReference>
<evidence type="ECO:0000256" key="6">
    <source>
        <dbReference type="ARBA" id="ARBA00022840"/>
    </source>
</evidence>
<dbReference type="InterPro" id="IPR008250">
    <property type="entry name" value="ATPase_P-typ_transduc_dom_A_sf"/>
</dbReference>
<dbReference type="Pfam" id="PF00403">
    <property type="entry name" value="HMA"/>
    <property type="match status" value="1"/>
</dbReference>
<comment type="similarity">
    <text evidence="2 10">Belongs to the cation transport ATPase (P-type) (TC 3.A.3) family. Type IB subfamily.</text>
</comment>
<feature type="transmembrane region" description="Helical" evidence="10">
    <location>
        <begin position="592"/>
        <end position="614"/>
    </location>
</feature>
<dbReference type="InterPro" id="IPR023214">
    <property type="entry name" value="HAD_sf"/>
</dbReference>
<dbReference type="NCBIfam" id="TIGR01494">
    <property type="entry name" value="ATPase_P-type"/>
    <property type="match status" value="2"/>
</dbReference>
<dbReference type="InterPro" id="IPR023299">
    <property type="entry name" value="ATPase_P-typ_cyto_dom_N"/>
</dbReference>
<protein>
    <recommendedName>
        <fullName evidence="11">HMA domain-containing protein</fullName>
    </recommendedName>
</protein>
<dbReference type="InterPro" id="IPR036412">
    <property type="entry name" value="HAD-like_sf"/>
</dbReference>
<dbReference type="EMBL" id="HBNS01024054">
    <property type="protein sequence ID" value="CAE4614979.1"/>
    <property type="molecule type" value="Transcribed_RNA"/>
</dbReference>
<evidence type="ECO:0000256" key="10">
    <source>
        <dbReference type="RuleBase" id="RU362081"/>
    </source>
</evidence>
<name>A0A7S4W0R0_9STRA</name>
<dbReference type="InterPro" id="IPR001757">
    <property type="entry name" value="P_typ_ATPase"/>
</dbReference>
<dbReference type="SFLD" id="SFLDF00027">
    <property type="entry name" value="p-type_atpase"/>
    <property type="match status" value="1"/>
</dbReference>
<dbReference type="SUPFAM" id="SSF81653">
    <property type="entry name" value="Calcium ATPase, transduction domain A"/>
    <property type="match status" value="1"/>
</dbReference>
<dbReference type="GO" id="GO:0016887">
    <property type="term" value="F:ATP hydrolysis activity"/>
    <property type="evidence" value="ECO:0007669"/>
    <property type="project" value="InterPro"/>
</dbReference>
<dbReference type="Pfam" id="PF00122">
    <property type="entry name" value="E1-E2_ATPase"/>
    <property type="match status" value="1"/>
</dbReference>
<dbReference type="Gene3D" id="3.40.1110.10">
    <property type="entry name" value="Calcium-transporting ATPase, cytoplasmic domain N"/>
    <property type="match status" value="1"/>
</dbReference>
<feature type="transmembrane region" description="Helical" evidence="10">
    <location>
        <begin position="376"/>
        <end position="394"/>
    </location>
</feature>
<dbReference type="PRINTS" id="PR00120">
    <property type="entry name" value="HATPASE"/>
</dbReference>
<feature type="transmembrane region" description="Helical" evidence="10">
    <location>
        <begin position="1019"/>
        <end position="1040"/>
    </location>
</feature>
<accession>A0A7S4W0R0</accession>
<dbReference type="NCBIfam" id="TIGR01525">
    <property type="entry name" value="ATPase-IB_hvy"/>
    <property type="match status" value="1"/>
</dbReference>
<evidence type="ECO:0000256" key="8">
    <source>
        <dbReference type="ARBA" id="ARBA00022989"/>
    </source>
</evidence>
<evidence type="ECO:0000256" key="4">
    <source>
        <dbReference type="ARBA" id="ARBA00022723"/>
    </source>
</evidence>
<evidence type="ECO:0000256" key="9">
    <source>
        <dbReference type="ARBA" id="ARBA00023136"/>
    </source>
</evidence>
<dbReference type="PROSITE" id="PS50846">
    <property type="entry name" value="HMA_2"/>
    <property type="match status" value="1"/>
</dbReference>
<dbReference type="PANTHER" id="PTHR43520">
    <property type="entry name" value="ATP7, ISOFORM B"/>
    <property type="match status" value="1"/>
</dbReference>
<dbReference type="PANTHER" id="PTHR43520:SF8">
    <property type="entry name" value="P-TYPE CU(+) TRANSPORTER"/>
    <property type="match status" value="1"/>
</dbReference>
<dbReference type="GO" id="GO:0005507">
    <property type="term" value="F:copper ion binding"/>
    <property type="evidence" value="ECO:0007669"/>
    <property type="project" value="TreeGrafter"/>
</dbReference>
<dbReference type="GO" id="GO:0012505">
    <property type="term" value="C:endomembrane system"/>
    <property type="evidence" value="ECO:0007669"/>
    <property type="project" value="UniProtKB-SubCell"/>
</dbReference>
<feature type="domain" description="HMA" evidence="11">
    <location>
        <begin position="142"/>
        <end position="214"/>
    </location>
</feature>
<dbReference type="InterPro" id="IPR023298">
    <property type="entry name" value="ATPase_P-typ_TM_dom_sf"/>
</dbReference>
<sequence length="1103" mass="118396">MSYVHVVNMRVIGMMCQKNCGTTVHNALLSIPGVTEARATHATSFATVTVDMDKYIEEEGLTTGKDGEEQELQETKIKQKIEEDALDAVECVGFDATVLGPNDILEDIEKAKTMETAPPTSIIEDDFDEKIESSSIVTNSSGKATFQVGGMSCAVCTGRVERALLSVDGVVEASVSLPTSRARVVFEDFSQHILKEGGPEAVKKKVSMLAELCASEVQQGGYNCEIISAIALGLSDTEEDDDGGVTLADNAARMESARKEEMKFWRDLLATACIFTIPLVAIHFSTAKIEHDHNHGPAWFEWVSLILATPVQFGVGKKFYVSAYHSFVNGKVLGMDFLVAMGTTAAYAYSVTIFLLEEVRFEAGPGTGHLKPTFETGAMLLMFVTFGKFLEAYAKGKTASALQKLMELQPVIATRAIVPPDYLVQIEEDGDARGKKGDYVVSANTHINSLQTEDVDIKDVKIGDYLLVLPGARIPTDGVLAANEGQGKGSYVDEAALSGEPFPVAKALGDTLYGSTINQLSVILMRVTATGSGTVLARIVRLIDEAQGNRAPIQAQADRIASVFAPIVLMLSAITFILWVALDPEEEFKQKIYTAIMSAISVIVVACPCALGLATPTAVMVGTGVGATNGLLIKGGAVLEAAHGVDVVVFDKTGTITTGRAVLGSRYELLQEDDDLAVGLPSGLRRSDVALWLASCAELQSEHPLGRAIVNAGRGIWGGDVSFAKDGVVVSDCVVVPGSGVECCVAKEGLGGYGSVRVRVGNRQFVNDLREETNNNNTKTELSPSSSEACIGDKEVLKLRERGQVGVYVSICLGNKSSADERDWRVIGVLGIVDPVGLEAISTIAALHKMGVDVWMCTGDHETTAFAVADEVGINRRNVCAGVKPEGKADLVTRLQKQYRENENDPSTTRSVRRKRLRLRREQKGGGVAVVGDGINDAVALARSDVGIAIGAGTEVAAEAADIVLVKSSLHDVVVALHLSRVVFNRIRLNFVWAMGYNLFALPFAAGAFYPWFDWRLPPAFAGLMMAFSSVSVVSSSLLLRTYSKPEIEEDGTLIQTNCFTTITKCLSGIFLKCCRRSVASSDHRFNAVHGRDNSDFEHMELT</sequence>
<dbReference type="GO" id="GO:0005524">
    <property type="term" value="F:ATP binding"/>
    <property type="evidence" value="ECO:0007669"/>
    <property type="project" value="UniProtKB-UniRule"/>
</dbReference>
<organism evidence="12">
    <name type="scientific">Ditylum brightwellii</name>
    <dbReference type="NCBI Taxonomy" id="49249"/>
    <lineage>
        <taxon>Eukaryota</taxon>
        <taxon>Sar</taxon>
        <taxon>Stramenopiles</taxon>
        <taxon>Ochrophyta</taxon>
        <taxon>Bacillariophyta</taxon>
        <taxon>Mediophyceae</taxon>
        <taxon>Lithodesmiophycidae</taxon>
        <taxon>Lithodesmiales</taxon>
        <taxon>Lithodesmiaceae</taxon>
        <taxon>Ditylum</taxon>
    </lineage>
</organism>
<keyword evidence="9 10" id="KW-0472">Membrane</keyword>
<gene>
    <name evidence="12" type="ORF">DBRI00130_LOCUS18977</name>
</gene>
<keyword evidence="6 10" id="KW-0067">ATP-binding</keyword>
<dbReference type="GO" id="GO:0055070">
    <property type="term" value="P:copper ion homeostasis"/>
    <property type="evidence" value="ECO:0007669"/>
    <property type="project" value="TreeGrafter"/>
</dbReference>
<evidence type="ECO:0000313" key="12">
    <source>
        <dbReference type="EMBL" id="CAE4614979.1"/>
    </source>
</evidence>
<feature type="transmembrane region" description="Helical" evidence="10">
    <location>
        <begin position="337"/>
        <end position="356"/>
    </location>
</feature>
<dbReference type="SFLD" id="SFLDG00002">
    <property type="entry name" value="C1.7:_P-type_atpase_like"/>
    <property type="match status" value="1"/>
</dbReference>
<evidence type="ECO:0000256" key="5">
    <source>
        <dbReference type="ARBA" id="ARBA00022741"/>
    </source>
</evidence>
<evidence type="ECO:0000259" key="11">
    <source>
        <dbReference type="PROSITE" id="PS50846"/>
    </source>
</evidence>
<evidence type="ECO:0000256" key="1">
    <source>
        <dbReference type="ARBA" id="ARBA00004127"/>
    </source>
</evidence>
<dbReference type="PROSITE" id="PS00154">
    <property type="entry name" value="ATPASE_E1_E2"/>
    <property type="match status" value="1"/>
</dbReference>
<dbReference type="SUPFAM" id="SSF81665">
    <property type="entry name" value="Calcium ATPase, transmembrane domain M"/>
    <property type="match status" value="1"/>
</dbReference>
<dbReference type="SUPFAM" id="SSF81660">
    <property type="entry name" value="Metal cation-transporting ATPase, ATP-binding domain N"/>
    <property type="match status" value="1"/>
</dbReference>
<dbReference type="GO" id="GO:0016020">
    <property type="term" value="C:membrane"/>
    <property type="evidence" value="ECO:0007669"/>
    <property type="project" value="UniProtKB-SubCell"/>
</dbReference>
<dbReference type="CDD" id="cd00371">
    <property type="entry name" value="HMA"/>
    <property type="match status" value="2"/>
</dbReference>